<dbReference type="InterPro" id="IPR008514">
    <property type="entry name" value="T6SS_Hcp"/>
</dbReference>
<dbReference type="SUPFAM" id="SSF141452">
    <property type="entry name" value="Hcp1-like"/>
    <property type="match status" value="2"/>
</dbReference>
<dbReference type="OrthoDB" id="5066999at2"/>
<accession>A0A1H6FC97</accession>
<feature type="coiled-coil region" evidence="1">
    <location>
        <begin position="110"/>
        <end position="137"/>
    </location>
</feature>
<proteinExistence type="predicted"/>
<evidence type="ECO:0000313" key="2">
    <source>
        <dbReference type="EMBL" id="SEH06949.1"/>
    </source>
</evidence>
<sequence length="318" mass="36583">MPIYLKMLDKGGSPITGDCQVKNHEQEIEVISWGFSLEYSKVNVKSDIKDALKASEHLTQKLSKLKSNSVNTLKDEFQQLERLKTKFYQHGGGDSRKFMHQLANWQTNIQKNFKNISKEMKQKQQALEQERRELIQSANIALSLENDEDDELNLEGMPENFVHAYQHLNKNIERIDNFEIDENDFEIDYKDELEELSQHEPLELDKRIDSSSSKLLAVCCEGQPLTSCTFKMYRPMLVGASDEQPLTDAQNLYLTVILKDANIVNYHIEGADEDMPIERLEISYDVAEFIFAEGDVVSGKRGKVKPARKFDWKAGKVT</sequence>
<evidence type="ECO:0000313" key="3">
    <source>
        <dbReference type="Proteomes" id="UP000236724"/>
    </source>
</evidence>
<evidence type="ECO:0000256" key="1">
    <source>
        <dbReference type="SAM" id="Coils"/>
    </source>
</evidence>
<protein>
    <submittedName>
        <fullName evidence="2">Uncharacterized protein</fullName>
    </submittedName>
</protein>
<reference evidence="2 3" key="1">
    <citation type="submission" date="2016-10" db="EMBL/GenBank/DDBJ databases">
        <authorList>
            <person name="de Groot N.N."/>
        </authorList>
    </citation>
    <scope>NUCLEOTIDE SEQUENCE [LARGE SCALE GENOMIC DNA]</scope>
    <source>
        <strain evidence="2">MBHS1</strain>
    </source>
</reference>
<dbReference type="RefSeq" id="WP_103920671.1">
    <property type="nucleotide sequence ID" value="NZ_FMSV02000512.1"/>
</dbReference>
<name>A0A1H6FC97_9GAMM</name>
<dbReference type="EMBL" id="FMSV02000512">
    <property type="protein sequence ID" value="SEH06949.1"/>
    <property type="molecule type" value="Genomic_DNA"/>
</dbReference>
<gene>
    <name evidence="2" type="ORF">MBHS_02815</name>
</gene>
<keyword evidence="1" id="KW-0175">Coiled coil</keyword>
<dbReference type="Pfam" id="PF05638">
    <property type="entry name" value="T6SS_HCP"/>
    <property type="match status" value="1"/>
</dbReference>
<dbReference type="Gene3D" id="2.30.110.20">
    <property type="entry name" value="Hcp1-like"/>
    <property type="match status" value="2"/>
</dbReference>
<keyword evidence="3" id="KW-1185">Reference proteome</keyword>
<dbReference type="AlphaFoldDB" id="A0A1H6FC97"/>
<dbReference type="Proteomes" id="UP000236724">
    <property type="component" value="Unassembled WGS sequence"/>
</dbReference>
<organism evidence="2 3">
    <name type="scientific">Candidatus Venteria ishoeyi</name>
    <dbReference type="NCBI Taxonomy" id="1899563"/>
    <lineage>
        <taxon>Bacteria</taxon>
        <taxon>Pseudomonadati</taxon>
        <taxon>Pseudomonadota</taxon>
        <taxon>Gammaproteobacteria</taxon>
        <taxon>Thiotrichales</taxon>
        <taxon>Thiotrichaceae</taxon>
        <taxon>Venteria</taxon>
    </lineage>
</organism>
<dbReference type="InterPro" id="IPR036624">
    <property type="entry name" value="Hcp1-lik_sf"/>
</dbReference>